<keyword evidence="2" id="KW-1185">Reference proteome</keyword>
<evidence type="ECO:0000313" key="2">
    <source>
        <dbReference type="Proteomes" id="UP000526734"/>
    </source>
</evidence>
<proteinExistence type="predicted"/>
<protein>
    <recommendedName>
        <fullName evidence="3">HNH nuclease domain-containing protein</fullName>
    </recommendedName>
</protein>
<gene>
    <name evidence="1" type="ORF">H4281_05165</name>
</gene>
<dbReference type="RefSeq" id="WP_182889723.1">
    <property type="nucleotide sequence ID" value="NZ_JACGZW010000002.1"/>
</dbReference>
<organism evidence="1 2">
    <name type="scientific">Amycolatopsis dendrobii</name>
    <dbReference type="NCBI Taxonomy" id="2760662"/>
    <lineage>
        <taxon>Bacteria</taxon>
        <taxon>Bacillati</taxon>
        <taxon>Actinomycetota</taxon>
        <taxon>Actinomycetes</taxon>
        <taxon>Pseudonocardiales</taxon>
        <taxon>Pseudonocardiaceae</taxon>
        <taxon>Amycolatopsis</taxon>
    </lineage>
</organism>
<dbReference type="Gene3D" id="1.10.30.50">
    <property type="match status" value="1"/>
</dbReference>
<evidence type="ECO:0000313" key="1">
    <source>
        <dbReference type="EMBL" id="MBB1152510.1"/>
    </source>
</evidence>
<dbReference type="Proteomes" id="UP000526734">
    <property type="component" value="Unassembled WGS sequence"/>
</dbReference>
<dbReference type="AlphaFoldDB" id="A0A7W3VSX0"/>
<dbReference type="InterPro" id="IPR003615">
    <property type="entry name" value="HNH_nuc"/>
</dbReference>
<reference evidence="1 2" key="1">
    <citation type="submission" date="2020-08" db="EMBL/GenBank/DDBJ databases">
        <title>Amycolatopsis sp. nov. DR6-1 isolated from Dendrobium heterocarpum.</title>
        <authorList>
            <person name="Tedsree N."/>
            <person name="Kuncharoen N."/>
            <person name="Likhitwitayawuid K."/>
            <person name="Tanasupawat S."/>
        </authorList>
    </citation>
    <scope>NUCLEOTIDE SEQUENCE [LARGE SCALE GENOMIC DNA]</scope>
    <source>
        <strain evidence="1 2">DR6-1</strain>
    </source>
</reference>
<name>A0A7W3VSX0_9PSEU</name>
<accession>A0A7W3VSX0</accession>
<comment type="caution">
    <text evidence="1">The sequence shown here is derived from an EMBL/GenBank/DDBJ whole genome shotgun (WGS) entry which is preliminary data.</text>
</comment>
<evidence type="ECO:0008006" key="3">
    <source>
        <dbReference type="Google" id="ProtNLM"/>
    </source>
</evidence>
<sequence>MRFIDQEELKPKIRDLIPPLKEAQAEVNKETDPELRAALIKRYRPRWVALRKAFDEFSYGKCWYTESKNPGSDDDIDHFRPKGRVAEDDEHEGYYWLAFDWTNLRLSCHRANRPRVNPDTGESSGKADHFPLIDPTKRAYVETDEIRLEQPTLLDPTNVIDVAMLSFDTSGDATLAPIFKGDPTAEKRLDDSMRYLHLNWPKFREDRLNVYHNVERLVDRGSSLAPQPSRMYLSSVAGEFRTVIRDLVELAKPRSSYSSAACAYIETFSHEWWIKDIVLKLLKVV</sequence>
<dbReference type="CDD" id="cd00085">
    <property type="entry name" value="HNHc"/>
    <property type="match status" value="1"/>
</dbReference>
<dbReference type="EMBL" id="JACGZW010000002">
    <property type="protein sequence ID" value="MBB1152510.1"/>
    <property type="molecule type" value="Genomic_DNA"/>
</dbReference>